<evidence type="ECO:0000313" key="1">
    <source>
        <dbReference type="EMBL" id="KAJ3550874.1"/>
    </source>
</evidence>
<accession>A0ACC1T140</accession>
<organism evidence="1 2">
    <name type="scientific">Phlebia brevispora</name>
    <dbReference type="NCBI Taxonomy" id="194682"/>
    <lineage>
        <taxon>Eukaryota</taxon>
        <taxon>Fungi</taxon>
        <taxon>Dikarya</taxon>
        <taxon>Basidiomycota</taxon>
        <taxon>Agaricomycotina</taxon>
        <taxon>Agaricomycetes</taxon>
        <taxon>Polyporales</taxon>
        <taxon>Meruliaceae</taxon>
        <taxon>Phlebia</taxon>
    </lineage>
</organism>
<dbReference type="EMBL" id="JANHOG010000879">
    <property type="protein sequence ID" value="KAJ3550874.1"/>
    <property type="molecule type" value="Genomic_DNA"/>
</dbReference>
<evidence type="ECO:0000313" key="2">
    <source>
        <dbReference type="Proteomes" id="UP001148662"/>
    </source>
</evidence>
<name>A0ACC1T140_9APHY</name>
<gene>
    <name evidence="1" type="ORF">NM688_g4981</name>
</gene>
<protein>
    <submittedName>
        <fullName evidence="1">Uncharacterized protein</fullName>
    </submittedName>
</protein>
<keyword evidence="2" id="KW-1185">Reference proteome</keyword>
<proteinExistence type="predicted"/>
<reference evidence="1" key="1">
    <citation type="submission" date="2022-07" db="EMBL/GenBank/DDBJ databases">
        <title>Genome Sequence of Phlebia brevispora.</title>
        <authorList>
            <person name="Buettner E."/>
        </authorList>
    </citation>
    <scope>NUCLEOTIDE SEQUENCE</scope>
    <source>
        <strain evidence="1">MPL23</strain>
    </source>
</reference>
<dbReference type="Proteomes" id="UP001148662">
    <property type="component" value="Unassembled WGS sequence"/>
</dbReference>
<sequence>MSDPSSIPDIVAVYRANLTDSYCAFATLAVVCYEFIITIQYEYEFVLRHKFTASTWLFVLNRYATLAGIVSLVAPISAQVHIHPPLSKNDTTEALLSGFILYLPSFILAAFSALRVFALLGRAYILAGSLILLSLFSMVIILYQASHATSYYVQCSSGEFALLRFDLAYVELFTRRLSLATSLANIAPDIVALVATWLKTHRHIRQIASIGKNAGLGATLLRYGFVYFVLNFVMNLMGFLLYLIPSARINNPMGNFTAILPNVMLARFLINLQQVDSAAESRNRSRSSRFPTSLNSRLSSLPGIIGNLGEPLADGEQFIDEDGEERESCEQHSKEMSNLGVNEGMSGTAHVGGGQVETPLAYAPLTYVPTFLHADAQVRDAYGRFAAVKLARNPPSRLLLIPPLIPLVYSDCPYAARQVQQLSQRETPAGGIPARCGRAGVEGEPTGEEVSAGPAQAGSKILLSRLPTDVGQEEVEVRVLLNIAVRRTQLDQPRTREQALFAKTVGPVKDSFIVYNSQGNSKGMAIVTFQRREDAMAARKKYNGKIIDGRRPIKIEIVKDEDDASKPPPAAPPSLLQRIGLAVGPAAVAAPSNGAVPPAPTTKKAQPVRVPASKPLKPRKQKKGPKRLKKVSLTVAQLDAEMEEYRAHA</sequence>
<comment type="caution">
    <text evidence="1">The sequence shown here is derived from an EMBL/GenBank/DDBJ whole genome shotgun (WGS) entry which is preliminary data.</text>
</comment>